<proteinExistence type="predicted"/>
<dbReference type="Gene3D" id="1.20.5.1930">
    <property type="match status" value="1"/>
</dbReference>
<dbReference type="InterPro" id="IPR050482">
    <property type="entry name" value="Sensor_HK_TwoCompSys"/>
</dbReference>
<evidence type="ECO:0000313" key="8">
    <source>
        <dbReference type="Proteomes" id="UP001595891"/>
    </source>
</evidence>
<evidence type="ECO:0000256" key="2">
    <source>
        <dbReference type="ARBA" id="ARBA00022777"/>
    </source>
</evidence>
<dbReference type="Gene3D" id="3.30.565.10">
    <property type="entry name" value="Histidine kinase-like ATPase, C-terminal domain"/>
    <property type="match status" value="1"/>
</dbReference>
<evidence type="ECO:0000313" key="7">
    <source>
        <dbReference type="EMBL" id="MFC4590053.1"/>
    </source>
</evidence>
<feature type="compositionally biased region" description="Pro residues" evidence="4">
    <location>
        <begin position="377"/>
        <end position="405"/>
    </location>
</feature>
<evidence type="ECO:0000256" key="4">
    <source>
        <dbReference type="SAM" id="MobiDB-lite"/>
    </source>
</evidence>
<dbReference type="SUPFAM" id="SSF55874">
    <property type="entry name" value="ATPase domain of HSP90 chaperone/DNA topoisomerase II/histidine kinase"/>
    <property type="match status" value="1"/>
</dbReference>
<evidence type="ECO:0000256" key="3">
    <source>
        <dbReference type="ARBA" id="ARBA00023012"/>
    </source>
</evidence>
<accession>A0ABV9EMJ7</accession>
<name>A0ABV9EMJ7_9ACTN</name>
<gene>
    <name evidence="7" type="ORF">ACFO8L_28450</name>
</gene>
<dbReference type="PANTHER" id="PTHR24421">
    <property type="entry name" value="NITRATE/NITRITE SENSOR PROTEIN NARX-RELATED"/>
    <property type="match status" value="1"/>
</dbReference>
<dbReference type="CDD" id="cd16917">
    <property type="entry name" value="HATPase_UhpB-NarQ-NarX-like"/>
    <property type="match status" value="1"/>
</dbReference>
<dbReference type="Pfam" id="PF07730">
    <property type="entry name" value="HisKA_3"/>
    <property type="match status" value="1"/>
</dbReference>
<evidence type="ECO:0000256" key="1">
    <source>
        <dbReference type="ARBA" id="ARBA00022679"/>
    </source>
</evidence>
<keyword evidence="5" id="KW-0472">Membrane</keyword>
<dbReference type="RefSeq" id="WP_262843883.1">
    <property type="nucleotide sequence ID" value="NZ_JANZYP010000022.1"/>
</dbReference>
<reference evidence="8" key="1">
    <citation type="journal article" date="2019" name="Int. J. Syst. Evol. Microbiol.">
        <title>The Global Catalogue of Microorganisms (GCM) 10K type strain sequencing project: providing services to taxonomists for standard genome sequencing and annotation.</title>
        <authorList>
            <consortium name="The Broad Institute Genomics Platform"/>
            <consortium name="The Broad Institute Genome Sequencing Center for Infectious Disease"/>
            <person name="Wu L."/>
            <person name="Ma J."/>
        </authorList>
    </citation>
    <scope>NUCLEOTIDE SEQUENCE [LARGE SCALE GENOMIC DNA]</scope>
    <source>
        <strain evidence="8">CCUG 49560</strain>
    </source>
</reference>
<keyword evidence="1" id="KW-0808">Transferase</keyword>
<feature type="transmembrane region" description="Helical" evidence="5">
    <location>
        <begin position="50"/>
        <end position="69"/>
    </location>
</feature>
<feature type="transmembrane region" description="Helical" evidence="5">
    <location>
        <begin position="147"/>
        <end position="165"/>
    </location>
</feature>
<dbReference type="EMBL" id="JBHSFN010000020">
    <property type="protein sequence ID" value="MFC4590053.1"/>
    <property type="molecule type" value="Genomic_DNA"/>
</dbReference>
<dbReference type="GO" id="GO:0016301">
    <property type="term" value="F:kinase activity"/>
    <property type="evidence" value="ECO:0007669"/>
    <property type="project" value="UniProtKB-KW"/>
</dbReference>
<keyword evidence="3" id="KW-0902">Two-component regulatory system</keyword>
<evidence type="ECO:0000256" key="5">
    <source>
        <dbReference type="SAM" id="Phobius"/>
    </source>
</evidence>
<comment type="caution">
    <text evidence="7">The sequence shown here is derived from an EMBL/GenBank/DDBJ whole genome shotgun (WGS) entry which is preliminary data.</text>
</comment>
<dbReference type="Proteomes" id="UP001595891">
    <property type="component" value="Unassembled WGS sequence"/>
</dbReference>
<protein>
    <submittedName>
        <fullName evidence="7">Sensor histidine kinase</fullName>
    </submittedName>
</protein>
<keyword evidence="8" id="KW-1185">Reference proteome</keyword>
<feature type="transmembrane region" description="Helical" evidence="5">
    <location>
        <begin position="89"/>
        <end position="110"/>
    </location>
</feature>
<feature type="region of interest" description="Disordered" evidence="4">
    <location>
        <begin position="355"/>
        <end position="405"/>
    </location>
</feature>
<dbReference type="InterPro" id="IPR036890">
    <property type="entry name" value="HATPase_C_sf"/>
</dbReference>
<keyword evidence="5" id="KW-1133">Transmembrane helix</keyword>
<feature type="domain" description="Signal transduction histidine kinase subgroup 3 dimerisation and phosphoacceptor" evidence="6">
    <location>
        <begin position="190"/>
        <end position="256"/>
    </location>
</feature>
<feature type="transmembrane region" description="Helical" evidence="5">
    <location>
        <begin position="20"/>
        <end position="38"/>
    </location>
</feature>
<organism evidence="7 8">
    <name type="scientific">Sphaerisporangium corydalis</name>
    <dbReference type="NCBI Taxonomy" id="1441875"/>
    <lineage>
        <taxon>Bacteria</taxon>
        <taxon>Bacillati</taxon>
        <taxon>Actinomycetota</taxon>
        <taxon>Actinomycetes</taxon>
        <taxon>Streptosporangiales</taxon>
        <taxon>Streptosporangiaceae</taxon>
        <taxon>Sphaerisporangium</taxon>
    </lineage>
</organism>
<dbReference type="InterPro" id="IPR011712">
    <property type="entry name" value="Sig_transdc_His_kin_sub3_dim/P"/>
</dbReference>
<evidence type="ECO:0000259" key="6">
    <source>
        <dbReference type="Pfam" id="PF07730"/>
    </source>
</evidence>
<keyword evidence="5" id="KW-0812">Transmembrane</keyword>
<keyword evidence="2 7" id="KW-0418">Kinase</keyword>
<sequence>MSRLRNVFTFGGPDGGVNRWRRLAGMSVGLVYLFSPVTDLLSGSVTGPKAYAEVAALLAFVATYVATALSPRSEGERGPWTLPLLGATALMSAIFPLLFGGGWLALPIYVTVVISMALPPRAAVAGIVVMAAVVFGDGMLIDADETTIWLLVLQVVTLGILFMTVRNTRTLNTELREAQGEVARLAAGEERLRIARDLHDLLGHSLSLIVLKSELAGRFFEQGSAKAGDEIRDIESVARLALQEVREAVTGYRQRGLTEELDNARAALSAASVTVTVRTSGTPLPDALDGLFGWAVREGVTNVMRHAKASRCDITVTCEDGVASLSVADNGRNAGPYIPGSGLTGLTERVEAAGGTVRSGPQPDSAPGFQLRIDVPYPRPTSPAVPASSPPSSQPVPDPPQPSRP</sequence>
<dbReference type="PANTHER" id="PTHR24421:SF63">
    <property type="entry name" value="SENSOR HISTIDINE KINASE DESK"/>
    <property type="match status" value="1"/>
</dbReference>
<feature type="transmembrane region" description="Helical" evidence="5">
    <location>
        <begin position="122"/>
        <end position="141"/>
    </location>
</feature>